<keyword evidence="4 8" id="KW-0812">Transmembrane</keyword>
<dbReference type="InterPro" id="IPR005828">
    <property type="entry name" value="MFS_sugar_transport-like"/>
</dbReference>
<gene>
    <name evidence="10" type="ORF">LA55_1352</name>
</gene>
<dbReference type="GO" id="GO:0015293">
    <property type="term" value="F:symporter activity"/>
    <property type="evidence" value="ECO:0007669"/>
    <property type="project" value="UniProtKB-KW"/>
</dbReference>
<dbReference type="PANTHER" id="PTHR43528">
    <property type="entry name" value="ALPHA-KETOGLUTARATE PERMEASE"/>
    <property type="match status" value="1"/>
</dbReference>
<feature type="transmembrane region" description="Helical" evidence="8">
    <location>
        <begin position="145"/>
        <end position="172"/>
    </location>
</feature>
<evidence type="ECO:0000256" key="4">
    <source>
        <dbReference type="ARBA" id="ARBA00022692"/>
    </source>
</evidence>
<dbReference type="InterPro" id="IPR036259">
    <property type="entry name" value="MFS_trans_sf"/>
</dbReference>
<evidence type="ECO:0000256" key="5">
    <source>
        <dbReference type="ARBA" id="ARBA00022847"/>
    </source>
</evidence>
<dbReference type="SUPFAM" id="SSF103473">
    <property type="entry name" value="MFS general substrate transporter"/>
    <property type="match status" value="1"/>
</dbReference>
<evidence type="ECO:0000313" key="11">
    <source>
        <dbReference type="Proteomes" id="UP000031830"/>
    </source>
</evidence>
<evidence type="ECO:0000256" key="7">
    <source>
        <dbReference type="ARBA" id="ARBA00023136"/>
    </source>
</evidence>
<dbReference type="PROSITE" id="PS50850">
    <property type="entry name" value="MFS"/>
    <property type="match status" value="1"/>
</dbReference>
<dbReference type="EMBL" id="CP009440">
    <property type="protein sequence ID" value="AJI54089.1"/>
    <property type="molecule type" value="Genomic_DNA"/>
</dbReference>
<dbReference type="InterPro" id="IPR005829">
    <property type="entry name" value="Sugar_transporter_CS"/>
</dbReference>
<feature type="domain" description="Major facilitator superfamily (MFS) profile" evidence="9">
    <location>
        <begin position="8"/>
        <end position="414"/>
    </location>
</feature>
<feature type="transmembrane region" description="Helical" evidence="8">
    <location>
        <begin position="20"/>
        <end position="38"/>
    </location>
</feature>
<feature type="transmembrane region" description="Helical" evidence="8">
    <location>
        <begin position="329"/>
        <end position="350"/>
    </location>
</feature>
<feature type="transmembrane region" description="Helical" evidence="8">
    <location>
        <begin position="302"/>
        <end position="323"/>
    </location>
</feature>
<keyword evidence="3" id="KW-1003">Cell membrane</keyword>
<dbReference type="InterPro" id="IPR020846">
    <property type="entry name" value="MFS_dom"/>
</dbReference>
<evidence type="ECO:0000256" key="1">
    <source>
        <dbReference type="ARBA" id="ARBA00004651"/>
    </source>
</evidence>
<evidence type="ECO:0000313" key="10">
    <source>
        <dbReference type="EMBL" id="AJI54089.1"/>
    </source>
</evidence>
<organism evidence="10 11">
    <name type="scientific">Francisella philomiragia</name>
    <dbReference type="NCBI Taxonomy" id="28110"/>
    <lineage>
        <taxon>Bacteria</taxon>
        <taxon>Pseudomonadati</taxon>
        <taxon>Pseudomonadota</taxon>
        <taxon>Gammaproteobacteria</taxon>
        <taxon>Thiotrichales</taxon>
        <taxon>Francisellaceae</taxon>
        <taxon>Francisella</taxon>
    </lineage>
</organism>
<dbReference type="AlphaFoldDB" id="A0A0B6CUB4"/>
<feature type="transmembrane region" description="Helical" evidence="8">
    <location>
        <begin position="44"/>
        <end position="68"/>
    </location>
</feature>
<feature type="transmembrane region" description="Helical" evidence="8">
    <location>
        <begin position="234"/>
        <end position="255"/>
    </location>
</feature>
<feature type="transmembrane region" description="Helical" evidence="8">
    <location>
        <begin position="80"/>
        <end position="101"/>
    </location>
</feature>
<evidence type="ECO:0000256" key="6">
    <source>
        <dbReference type="ARBA" id="ARBA00022989"/>
    </source>
</evidence>
<evidence type="ECO:0000256" key="2">
    <source>
        <dbReference type="ARBA" id="ARBA00022448"/>
    </source>
</evidence>
<dbReference type="OrthoDB" id="3690818at2"/>
<evidence type="ECO:0000256" key="3">
    <source>
        <dbReference type="ARBA" id="ARBA00022475"/>
    </source>
</evidence>
<keyword evidence="6 8" id="KW-1133">Transmembrane helix</keyword>
<dbReference type="Proteomes" id="UP000031830">
    <property type="component" value="Chromosome"/>
</dbReference>
<accession>A0A0B6CUB4</accession>
<reference evidence="10 11" key="1">
    <citation type="journal article" date="2015" name="Genome Announc.">
        <title>Genome sequencing of 18 francisella strains to aid in assay development and testing.</title>
        <authorList>
            <person name="Johnson S.L."/>
            <person name="Daligault H.E."/>
            <person name="Davenport K.W."/>
            <person name="Coyne S.R."/>
            <person name="Frey K.G."/>
            <person name="Koroleva G.I."/>
            <person name="Broomall S.M."/>
            <person name="Bishop-Lilly K.A."/>
            <person name="Bruce D.C."/>
            <person name="Chertkov O."/>
            <person name="Freitas T."/>
            <person name="Jaissle J."/>
            <person name="Ladner J.T."/>
            <person name="Rosenzweig C.N."/>
            <person name="Gibbons H.S."/>
            <person name="Palacios G.F."/>
            <person name="Redden C.L."/>
            <person name="Xu Y."/>
            <person name="Minogue T.D."/>
            <person name="Chain P.S."/>
        </authorList>
    </citation>
    <scope>NUCLEOTIDE SEQUENCE [LARGE SCALE GENOMIC DNA]</scope>
    <source>
        <strain evidence="10 11">GA01-2794</strain>
    </source>
</reference>
<dbReference type="InterPro" id="IPR051084">
    <property type="entry name" value="H+-coupled_symporters"/>
</dbReference>
<evidence type="ECO:0000256" key="8">
    <source>
        <dbReference type="SAM" id="Phobius"/>
    </source>
</evidence>
<proteinExistence type="predicted"/>
<dbReference type="Pfam" id="PF00083">
    <property type="entry name" value="Sugar_tr"/>
    <property type="match status" value="1"/>
</dbReference>
<evidence type="ECO:0000259" key="9">
    <source>
        <dbReference type="PROSITE" id="PS50850"/>
    </source>
</evidence>
<feature type="transmembrane region" description="Helical" evidence="8">
    <location>
        <begin position="184"/>
        <end position="203"/>
    </location>
</feature>
<dbReference type="KEGG" id="fpz:LA55_1352"/>
<dbReference type="PROSITE" id="PS00217">
    <property type="entry name" value="SUGAR_TRANSPORT_2"/>
    <property type="match status" value="1"/>
</dbReference>
<dbReference type="PANTHER" id="PTHR43528:SF1">
    <property type="entry name" value="ALPHA-KETOGLUTARATE PERMEASE"/>
    <property type="match status" value="1"/>
</dbReference>
<dbReference type="RefSeq" id="WP_044526469.1">
    <property type="nucleotide sequence ID" value="NZ_CP009440.1"/>
</dbReference>
<dbReference type="Gene3D" id="1.20.1250.20">
    <property type="entry name" value="MFS general substrate transporter like domains"/>
    <property type="match status" value="2"/>
</dbReference>
<feature type="transmembrane region" description="Helical" evidence="8">
    <location>
        <begin position="107"/>
        <end position="133"/>
    </location>
</feature>
<keyword evidence="7 8" id="KW-0472">Membrane</keyword>
<feature type="transmembrane region" description="Helical" evidence="8">
    <location>
        <begin position="267"/>
        <end position="290"/>
    </location>
</feature>
<sequence>MNRFSKRHVFFASASTIVEWYDFMLFAYLTPVIASVFFPDFSKYTAILMTFGVFAAGFFMGPIGSVIMGSFGDRFGRKKALIISVVMMILPMFVIAILPTYQTIGMLAPAILVLMRLLQGFSIGGSYGGVMVFMIESTKPDRRGFIASFATMSSGTGVFLASLVAMILFGVFSQEILDLWGWRIGYVIGLILALLALVMRLLIPESYSFEELEAQGDVSVKPVREMFSIQKKPLFFAIALSAYANIMYYLVLSYLSSYFVELNYSEFFSLAIVTIFSLIFSFSAPLWGYLSDCLGRKPLIKFSIVIYLIFSYPSFMIMGMGIASLVLSMVVLSVPLMAIWGAYGAAAPELFNTKYRYSGNGLSYNIGNSFFGGTIPFVATSLVVSTGSLLAPAWLLIIASIIMAPILYFMPETRYIDV</sequence>
<keyword evidence="2" id="KW-0813">Transport</keyword>
<keyword evidence="5" id="KW-0769">Symport</keyword>
<dbReference type="GO" id="GO:0005886">
    <property type="term" value="C:plasma membrane"/>
    <property type="evidence" value="ECO:0007669"/>
    <property type="project" value="UniProtKB-SubCell"/>
</dbReference>
<feature type="transmembrane region" description="Helical" evidence="8">
    <location>
        <begin position="362"/>
        <end position="383"/>
    </location>
</feature>
<feature type="transmembrane region" description="Helical" evidence="8">
    <location>
        <begin position="389"/>
        <end position="410"/>
    </location>
</feature>
<name>A0A0B6CUB4_9GAMM</name>
<protein>
    <submittedName>
        <fullName evidence="10">Sugar (And other) transporter family protein</fullName>
    </submittedName>
</protein>
<comment type="subcellular location">
    <subcellularLocation>
        <location evidence="1">Cell membrane</location>
        <topology evidence="1">Multi-pass membrane protein</topology>
    </subcellularLocation>
</comment>
<dbReference type="STRING" id="28110.KU46_1818"/>